<dbReference type="PROSITE" id="PS51833">
    <property type="entry name" value="HDOD"/>
    <property type="match status" value="1"/>
</dbReference>
<accession>X1BM13</accession>
<dbReference type="AlphaFoldDB" id="X1BM13"/>
<protein>
    <recommendedName>
        <fullName evidence="1">HDOD domain-containing protein</fullName>
    </recommendedName>
</protein>
<name>X1BM13_9ZZZZ</name>
<feature type="non-terminal residue" evidence="2">
    <location>
        <position position="189"/>
    </location>
</feature>
<proteinExistence type="predicted"/>
<dbReference type="InterPro" id="IPR052340">
    <property type="entry name" value="RNase_Y/CdgJ"/>
</dbReference>
<dbReference type="Pfam" id="PF08668">
    <property type="entry name" value="HDOD"/>
    <property type="match status" value="1"/>
</dbReference>
<evidence type="ECO:0000313" key="2">
    <source>
        <dbReference type="EMBL" id="GAG82237.1"/>
    </source>
</evidence>
<sequence length="189" mass="21139">MGTRKVEKIRRHAAVVTGNFPSIFEHMEIQPLPAAVTRLITEINRPEPDIDRLMELISSDREIASMVIKTVNSSLFGLRKAVNSVKHAVTLLGLHHIQSLALAYATMDALPRPKGGILVQKVFWAESLLRAMLSRSFSKKSFGTQMEEAFTASLMADLGLPVLLSAWGEDYQPVIEEWKQSPERLTDLE</sequence>
<evidence type="ECO:0000259" key="1">
    <source>
        <dbReference type="PROSITE" id="PS51833"/>
    </source>
</evidence>
<reference evidence="2" key="1">
    <citation type="journal article" date="2014" name="Front. Microbiol.">
        <title>High frequency of phylogenetically diverse reductive dehalogenase-homologous genes in deep subseafloor sedimentary metagenomes.</title>
        <authorList>
            <person name="Kawai M."/>
            <person name="Futagami T."/>
            <person name="Toyoda A."/>
            <person name="Takaki Y."/>
            <person name="Nishi S."/>
            <person name="Hori S."/>
            <person name="Arai W."/>
            <person name="Tsubouchi T."/>
            <person name="Morono Y."/>
            <person name="Uchiyama I."/>
            <person name="Ito T."/>
            <person name="Fujiyama A."/>
            <person name="Inagaki F."/>
            <person name="Takami H."/>
        </authorList>
    </citation>
    <scope>NUCLEOTIDE SEQUENCE</scope>
    <source>
        <strain evidence="2">Expedition CK06-06</strain>
    </source>
</reference>
<gene>
    <name evidence="2" type="ORF">S01H4_31681</name>
</gene>
<dbReference type="PANTHER" id="PTHR33525:SF4">
    <property type="entry name" value="CYCLIC DI-GMP PHOSPHODIESTERASE CDGJ"/>
    <property type="match status" value="1"/>
</dbReference>
<dbReference type="EMBL" id="BART01016479">
    <property type="protein sequence ID" value="GAG82237.1"/>
    <property type="molecule type" value="Genomic_DNA"/>
</dbReference>
<dbReference type="PANTHER" id="PTHR33525">
    <property type="match status" value="1"/>
</dbReference>
<feature type="domain" description="HDOD" evidence="1">
    <location>
        <begin position="29"/>
        <end position="189"/>
    </location>
</feature>
<dbReference type="SUPFAM" id="SSF109604">
    <property type="entry name" value="HD-domain/PDEase-like"/>
    <property type="match status" value="1"/>
</dbReference>
<comment type="caution">
    <text evidence="2">The sequence shown here is derived from an EMBL/GenBank/DDBJ whole genome shotgun (WGS) entry which is preliminary data.</text>
</comment>
<dbReference type="Gene3D" id="1.10.3210.10">
    <property type="entry name" value="Hypothetical protein af1432"/>
    <property type="match status" value="1"/>
</dbReference>
<organism evidence="2">
    <name type="scientific">marine sediment metagenome</name>
    <dbReference type="NCBI Taxonomy" id="412755"/>
    <lineage>
        <taxon>unclassified sequences</taxon>
        <taxon>metagenomes</taxon>
        <taxon>ecological metagenomes</taxon>
    </lineage>
</organism>
<dbReference type="InterPro" id="IPR013976">
    <property type="entry name" value="HDOD"/>
</dbReference>